<keyword evidence="6" id="KW-1185">Reference proteome</keyword>
<dbReference type="PANTHER" id="PTHR47816">
    <property type="entry name" value="RIBOSOMAL RNA SMALL SUBUNIT METHYLTRANSFERASE C"/>
    <property type="match status" value="1"/>
</dbReference>
<dbReference type="InterPro" id="IPR058679">
    <property type="entry name" value="RlmG_N"/>
</dbReference>
<reference evidence="5 6" key="1">
    <citation type="submission" date="2021-05" db="EMBL/GenBank/DDBJ databases">
        <authorList>
            <person name="Kumar R."/>
            <person name="Kumar A."/>
            <person name="Mukhia S."/>
        </authorList>
    </citation>
    <scope>NUCLEOTIDE SEQUENCE [LARGE SCALE GENOMIC DNA]</scope>
    <source>
        <strain evidence="5 6">ERMR7:08</strain>
    </source>
</reference>
<dbReference type="InterPro" id="IPR007848">
    <property type="entry name" value="Small_mtfrase_dom"/>
</dbReference>
<dbReference type="Proteomes" id="UP001212421">
    <property type="component" value="Chromosome"/>
</dbReference>
<dbReference type="InterPro" id="IPR029063">
    <property type="entry name" value="SAM-dependent_MTases_sf"/>
</dbReference>
<proteinExistence type="predicted"/>
<keyword evidence="2" id="KW-0808">Transferase</keyword>
<sequence length="393" mass="41667">MISDPLAPEIPEFDPAAFDFAALRRFPDVEASNLFAVDASDRLILDEAAASLPTERLVVIEDRYGALTLGAAALFGATGIRVHQDALSGEAALALNADKLGLADRYRSFPLGEELLSGATLVLLQLPRSLAALDEVADAIARFADPAVVVVAGGRLKHMTPAMNEVFARHFERLQVSPARQKSRVLRATGPIRASEPAIPAWPHVSRHEDLGLNVCAHGAAFAGTTIDIGTRYLLEFLDRMKPGAVRAIDLGCGTGVLAAALAQRRPGLRVIASDQSAAAVASARATMIANGLADRVTVVRDDALGSQADASSELILLNPPFHIGSSVHAGIALKLFADAARVLRPGGELWTVWNTHLGYRPALTRMVGETHQVGRNAKFTVTVSVRRQSPAA</sequence>
<dbReference type="InterPro" id="IPR046977">
    <property type="entry name" value="RsmC/RlmG"/>
</dbReference>
<feature type="domain" description="RlmG N-terminal" evidence="4">
    <location>
        <begin position="21"/>
        <end position="189"/>
    </location>
</feature>
<dbReference type="EMBL" id="CP075584">
    <property type="protein sequence ID" value="WBM79147.1"/>
    <property type="molecule type" value="Genomic_DNA"/>
</dbReference>
<dbReference type="Pfam" id="PF05175">
    <property type="entry name" value="MTS"/>
    <property type="match status" value="1"/>
</dbReference>
<dbReference type="Gene3D" id="3.40.50.150">
    <property type="entry name" value="Vaccinia Virus protein VP39"/>
    <property type="match status" value="2"/>
</dbReference>
<dbReference type="PANTHER" id="PTHR47816:SF5">
    <property type="entry name" value="RIBOSOMAL RNA LARGE SUBUNIT METHYLTRANSFERASE G"/>
    <property type="match status" value="1"/>
</dbReference>
<dbReference type="GO" id="GO:0008168">
    <property type="term" value="F:methyltransferase activity"/>
    <property type="evidence" value="ECO:0007669"/>
    <property type="project" value="UniProtKB-KW"/>
</dbReference>
<evidence type="ECO:0000259" key="3">
    <source>
        <dbReference type="Pfam" id="PF05175"/>
    </source>
</evidence>
<organism evidence="5 6">
    <name type="scientific">Cryobacterium breve</name>
    <dbReference type="NCBI Taxonomy" id="1259258"/>
    <lineage>
        <taxon>Bacteria</taxon>
        <taxon>Bacillati</taxon>
        <taxon>Actinomycetota</taxon>
        <taxon>Actinomycetes</taxon>
        <taxon>Micrococcales</taxon>
        <taxon>Microbacteriaceae</taxon>
        <taxon>Cryobacterium</taxon>
    </lineage>
</organism>
<evidence type="ECO:0000256" key="2">
    <source>
        <dbReference type="ARBA" id="ARBA00022679"/>
    </source>
</evidence>
<evidence type="ECO:0000313" key="5">
    <source>
        <dbReference type="EMBL" id="WBM79147.1"/>
    </source>
</evidence>
<gene>
    <name evidence="5" type="ORF">KIV56_11670</name>
</gene>
<evidence type="ECO:0000259" key="4">
    <source>
        <dbReference type="Pfam" id="PF26049"/>
    </source>
</evidence>
<dbReference type="GO" id="GO:0032259">
    <property type="term" value="P:methylation"/>
    <property type="evidence" value="ECO:0007669"/>
    <property type="project" value="UniProtKB-KW"/>
</dbReference>
<name>A0ABY7NBJ4_9MICO</name>
<dbReference type="RefSeq" id="WP_432432550.1">
    <property type="nucleotide sequence ID" value="NZ_CP075584.1"/>
</dbReference>
<evidence type="ECO:0000256" key="1">
    <source>
        <dbReference type="ARBA" id="ARBA00022603"/>
    </source>
</evidence>
<keyword evidence="1 5" id="KW-0489">Methyltransferase</keyword>
<evidence type="ECO:0000313" key="6">
    <source>
        <dbReference type="Proteomes" id="UP001212421"/>
    </source>
</evidence>
<dbReference type="CDD" id="cd02440">
    <property type="entry name" value="AdoMet_MTases"/>
    <property type="match status" value="1"/>
</dbReference>
<protein>
    <submittedName>
        <fullName evidence="5">Methyltransferase</fullName>
    </submittedName>
</protein>
<accession>A0ABY7NBJ4</accession>
<dbReference type="SUPFAM" id="SSF53335">
    <property type="entry name" value="S-adenosyl-L-methionine-dependent methyltransferases"/>
    <property type="match status" value="1"/>
</dbReference>
<dbReference type="Pfam" id="PF26049">
    <property type="entry name" value="RLMG_N"/>
    <property type="match status" value="1"/>
</dbReference>
<feature type="domain" description="Methyltransferase small" evidence="3">
    <location>
        <begin position="213"/>
        <end position="383"/>
    </location>
</feature>